<organism evidence="1">
    <name type="scientific">viral metagenome</name>
    <dbReference type="NCBI Taxonomy" id="1070528"/>
    <lineage>
        <taxon>unclassified sequences</taxon>
        <taxon>metagenomes</taxon>
        <taxon>organismal metagenomes</taxon>
    </lineage>
</organism>
<dbReference type="EMBL" id="MT143421">
    <property type="protein sequence ID" value="QJA96657.1"/>
    <property type="molecule type" value="Genomic_DNA"/>
</dbReference>
<evidence type="ECO:0008006" key="2">
    <source>
        <dbReference type="Google" id="ProtNLM"/>
    </source>
</evidence>
<gene>
    <name evidence="1" type="ORF">MM415B07727_0008</name>
</gene>
<accession>A0A6M3LMU1</accession>
<dbReference type="AlphaFoldDB" id="A0A6M3LMU1"/>
<name>A0A6M3LMU1_9ZZZZ</name>
<reference evidence="1" key="1">
    <citation type="submission" date="2020-03" db="EMBL/GenBank/DDBJ databases">
        <title>The deep terrestrial virosphere.</title>
        <authorList>
            <person name="Holmfeldt K."/>
            <person name="Nilsson E."/>
            <person name="Simone D."/>
            <person name="Lopez-Fernandez M."/>
            <person name="Wu X."/>
            <person name="de Brujin I."/>
            <person name="Lundin D."/>
            <person name="Andersson A."/>
            <person name="Bertilsson S."/>
            <person name="Dopson M."/>
        </authorList>
    </citation>
    <scope>NUCLEOTIDE SEQUENCE</scope>
    <source>
        <strain evidence="1">MM415B07727</strain>
    </source>
</reference>
<sequence>MNNEFHYFICCGQQFDKKSTIDHLKEKHCVDLKGKFTRNMLAHIDARDWCEWCWEWDFGGGIKVTEVNRSKR</sequence>
<proteinExistence type="predicted"/>
<evidence type="ECO:0000313" key="1">
    <source>
        <dbReference type="EMBL" id="QJA96657.1"/>
    </source>
</evidence>
<protein>
    <recommendedName>
        <fullName evidence="2">C2H2-type domain-containing protein</fullName>
    </recommendedName>
</protein>